<dbReference type="Gene3D" id="2.40.30.170">
    <property type="match status" value="1"/>
</dbReference>
<dbReference type="Proteomes" id="UP000014174">
    <property type="component" value="Unassembled WGS sequence"/>
</dbReference>
<dbReference type="EMBL" id="AQPN01000044">
    <property type="protein sequence ID" value="EOR95629.1"/>
    <property type="molecule type" value="Genomic_DNA"/>
</dbReference>
<evidence type="ECO:0000256" key="1">
    <source>
        <dbReference type="ARBA" id="ARBA00004196"/>
    </source>
</evidence>
<reference evidence="9 10" key="1">
    <citation type="journal article" date="2013" name="Genome Announc.">
        <title>Draft Genome Sequence of Arcticibacter svalbardensis Strain MN12-7T, a Member of the Family Sphingobacteriaceae Isolated from an Arctic Soil Sample.</title>
        <authorList>
            <person name="Shivaji S."/>
            <person name="Ara S."/>
            <person name="Prasad S."/>
            <person name="Manasa B.P."/>
            <person name="Begum Z."/>
            <person name="Singh A."/>
            <person name="Kumar Pinnaka A."/>
        </authorList>
    </citation>
    <scope>NUCLEOTIDE SEQUENCE [LARGE SCALE GENOMIC DNA]</scope>
    <source>
        <strain evidence="9 10">MN12-7</strain>
    </source>
</reference>
<gene>
    <name evidence="9" type="ORF">ADIARSV_1144</name>
</gene>
<dbReference type="PATRIC" id="fig|1150600.3.peg.1124"/>
<keyword evidence="4" id="KW-1133">Transmembrane helix</keyword>
<comment type="similarity">
    <text evidence="2">Belongs to the membrane fusion protein (MFP) (TC 8.A.1) family.</text>
</comment>
<evidence type="ECO:0000256" key="4">
    <source>
        <dbReference type="SAM" id="Phobius"/>
    </source>
</evidence>
<dbReference type="InterPro" id="IPR058636">
    <property type="entry name" value="Beta-barrel_YknX"/>
</dbReference>
<dbReference type="Gene3D" id="6.20.50.140">
    <property type="match status" value="1"/>
</dbReference>
<comment type="caution">
    <text evidence="9">The sequence shown here is derived from an EMBL/GenBank/DDBJ whole genome shotgun (WGS) entry which is preliminary data.</text>
</comment>
<sequence>MKRNKIIISIAVIAAIALALFFLFFNKKQDGVQLETEKPKIGYISETVTATGTVQPVDTTTVGSRISATIEEVYVDFNSKVKKGQLLAVLDKSLLQATVDQVKANLAEAESNAIYQKSNFNRQDQLYKTGSVSRAEYEIALNTYNTSKAAVNSIKAQLYSAERNVSFTRIYSPVDGVILSRSVSPGQTVAASFNTPTLFSIAKDITKMQVEAAVDEADIGDVSNGQRTTFTVDAYLNDVFKGTVKSIRLRPTTTSNVVTYTTILDAPNDALKLKPGMTASITIYTKEVNKALLIPAKALKYSPDSTLSKKYTIEQGGENTSKSKDATQVYIWVLNGNTIVRKQIRTGINNNTQVEVLTGLDANDHVIIGTSTVASNTGTAAASSPFLPQRPKR</sequence>
<dbReference type="Pfam" id="PF25967">
    <property type="entry name" value="RND-MFP_C"/>
    <property type="match status" value="1"/>
</dbReference>
<dbReference type="GO" id="GO:0015562">
    <property type="term" value="F:efflux transmembrane transporter activity"/>
    <property type="evidence" value="ECO:0007669"/>
    <property type="project" value="TreeGrafter"/>
</dbReference>
<evidence type="ECO:0000259" key="8">
    <source>
        <dbReference type="Pfam" id="PF25990"/>
    </source>
</evidence>
<evidence type="ECO:0000256" key="3">
    <source>
        <dbReference type="ARBA" id="ARBA00022448"/>
    </source>
</evidence>
<comment type="subcellular location">
    <subcellularLocation>
        <location evidence="1">Cell envelope</location>
    </subcellularLocation>
</comment>
<dbReference type="InterPro" id="IPR058624">
    <property type="entry name" value="MdtA-like_HH"/>
</dbReference>
<protein>
    <submittedName>
        <fullName evidence="9">Macrolide-specific efflux protein MacA</fullName>
    </submittedName>
</protein>
<dbReference type="InterPro" id="IPR058625">
    <property type="entry name" value="MdtA-like_BSH"/>
</dbReference>
<evidence type="ECO:0000313" key="10">
    <source>
        <dbReference type="Proteomes" id="UP000014174"/>
    </source>
</evidence>
<dbReference type="PANTHER" id="PTHR30469:SF33">
    <property type="entry name" value="SLR1207 PROTEIN"/>
    <property type="match status" value="1"/>
</dbReference>
<feature type="domain" description="YknX-like beta-barrel" evidence="8">
    <location>
        <begin position="208"/>
        <end position="283"/>
    </location>
</feature>
<dbReference type="InterPro" id="IPR006143">
    <property type="entry name" value="RND_pump_MFP"/>
</dbReference>
<feature type="domain" description="Multidrug resistance protein MdtA-like barrel-sandwich hybrid" evidence="6">
    <location>
        <begin position="59"/>
        <end position="196"/>
    </location>
</feature>
<evidence type="ECO:0000259" key="7">
    <source>
        <dbReference type="Pfam" id="PF25967"/>
    </source>
</evidence>
<dbReference type="Gene3D" id="2.40.50.100">
    <property type="match status" value="1"/>
</dbReference>
<dbReference type="OrthoDB" id="9809068at2"/>
<evidence type="ECO:0000259" key="5">
    <source>
        <dbReference type="Pfam" id="PF25876"/>
    </source>
</evidence>
<keyword evidence="4" id="KW-0472">Membrane</keyword>
<dbReference type="STRING" id="1150600.ADIARSV_1144"/>
<feature type="transmembrane region" description="Helical" evidence="4">
    <location>
        <begin position="6"/>
        <end position="25"/>
    </location>
</feature>
<dbReference type="SUPFAM" id="SSF111369">
    <property type="entry name" value="HlyD-like secretion proteins"/>
    <property type="match status" value="1"/>
</dbReference>
<evidence type="ECO:0000313" key="9">
    <source>
        <dbReference type="EMBL" id="EOR95629.1"/>
    </source>
</evidence>
<dbReference type="eggNOG" id="COG0845">
    <property type="taxonomic scope" value="Bacteria"/>
</dbReference>
<feature type="domain" description="Multidrug resistance protein MdtA-like C-terminal permuted SH3" evidence="7">
    <location>
        <begin position="329"/>
        <end position="369"/>
    </location>
</feature>
<dbReference type="RefSeq" id="WP_016194386.1">
    <property type="nucleotide sequence ID" value="NZ_AQPN01000044.1"/>
</dbReference>
<evidence type="ECO:0000256" key="2">
    <source>
        <dbReference type="ARBA" id="ARBA00009477"/>
    </source>
</evidence>
<dbReference type="Pfam" id="PF25876">
    <property type="entry name" value="HH_MFP_RND"/>
    <property type="match status" value="1"/>
</dbReference>
<dbReference type="Pfam" id="PF25917">
    <property type="entry name" value="BSH_RND"/>
    <property type="match status" value="1"/>
</dbReference>
<accession>R9H376</accession>
<dbReference type="NCBIfam" id="TIGR01730">
    <property type="entry name" value="RND_mfp"/>
    <property type="match status" value="1"/>
</dbReference>
<proteinExistence type="inferred from homology"/>
<name>R9H376_9SPHI</name>
<keyword evidence="10" id="KW-1185">Reference proteome</keyword>
<dbReference type="AlphaFoldDB" id="R9H376"/>
<dbReference type="InterPro" id="IPR058627">
    <property type="entry name" value="MdtA-like_C"/>
</dbReference>
<dbReference type="Gene3D" id="1.10.287.470">
    <property type="entry name" value="Helix hairpin bin"/>
    <property type="match status" value="1"/>
</dbReference>
<dbReference type="Pfam" id="PF25990">
    <property type="entry name" value="Beta-barrel_YknX"/>
    <property type="match status" value="1"/>
</dbReference>
<evidence type="ECO:0000259" key="6">
    <source>
        <dbReference type="Pfam" id="PF25917"/>
    </source>
</evidence>
<dbReference type="PANTHER" id="PTHR30469">
    <property type="entry name" value="MULTIDRUG RESISTANCE PROTEIN MDTA"/>
    <property type="match status" value="1"/>
</dbReference>
<dbReference type="GO" id="GO:1990281">
    <property type="term" value="C:efflux pump complex"/>
    <property type="evidence" value="ECO:0007669"/>
    <property type="project" value="TreeGrafter"/>
</dbReference>
<organism evidence="9 10">
    <name type="scientific">Arcticibacter svalbardensis MN12-7</name>
    <dbReference type="NCBI Taxonomy" id="1150600"/>
    <lineage>
        <taxon>Bacteria</taxon>
        <taxon>Pseudomonadati</taxon>
        <taxon>Bacteroidota</taxon>
        <taxon>Sphingobacteriia</taxon>
        <taxon>Sphingobacteriales</taxon>
        <taxon>Sphingobacteriaceae</taxon>
        <taxon>Arcticibacter</taxon>
    </lineage>
</organism>
<feature type="domain" description="Multidrug resistance protein MdtA-like alpha-helical hairpin" evidence="5">
    <location>
        <begin position="99"/>
        <end position="168"/>
    </location>
</feature>
<keyword evidence="4" id="KW-0812">Transmembrane</keyword>
<keyword evidence="3" id="KW-0813">Transport</keyword>